<dbReference type="OrthoDB" id="3827359at2"/>
<protein>
    <submittedName>
        <fullName evidence="1">Fis family transcriptional regulator</fullName>
    </submittedName>
</protein>
<dbReference type="RefSeq" id="WP_124934577.1">
    <property type="nucleotide sequence ID" value="NZ_RQZC01000027.1"/>
</dbReference>
<keyword evidence="2" id="KW-1185">Reference proteome</keyword>
<name>A0A3P1USM4_9ACTO</name>
<dbReference type="EMBL" id="RQZC01000027">
    <property type="protein sequence ID" value="RRD24457.1"/>
    <property type="molecule type" value="Genomic_DNA"/>
</dbReference>
<sequence>MDWDALLADLESRFEAERRAELAAHSAEMAEAEAASVGLIDRLRGATGRQLHLWTRSGLAVQGTVTRVDPSYLLIDEGSGIQAIVPAAAIATLLPLPGPVPPAPDRPRPALGAVLREIARRGVRVRLVLASGDVVGRIVRVGSDHLDVVLDAAGGQRAAHAPLGGAARRPSGVVTTVVLSAVEVLRSR</sequence>
<proteinExistence type="predicted"/>
<dbReference type="Proteomes" id="UP000271272">
    <property type="component" value="Unassembled WGS sequence"/>
</dbReference>
<dbReference type="AlphaFoldDB" id="A0A3P1USM4"/>
<gene>
    <name evidence="1" type="ORF">EII10_11210</name>
</gene>
<accession>A0A3P1USM4</accession>
<reference evidence="1 2" key="1">
    <citation type="submission" date="2018-11" db="EMBL/GenBank/DDBJ databases">
        <title>Genomes From Bacteria Associated with the Canine Oral Cavity: a Test Case for Automated Genome-Based Taxonomic Assignment.</title>
        <authorList>
            <person name="Coil D.A."/>
            <person name="Jospin G."/>
            <person name="Darling A.E."/>
            <person name="Wallis C."/>
            <person name="Davis I.J."/>
            <person name="Harris S."/>
            <person name="Eisen J.A."/>
            <person name="Holcombe L.J."/>
            <person name="O'Flynn C."/>
        </authorList>
    </citation>
    <scope>NUCLEOTIDE SEQUENCE [LARGE SCALE GENOMIC DNA]</scope>
    <source>
        <strain evidence="1 2">OH5050</strain>
    </source>
</reference>
<evidence type="ECO:0000313" key="2">
    <source>
        <dbReference type="Proteomes" id="UP000271272"/>
    </source>
</evidence>
<organism evidence="1 2">
    <name type="scientific">Actinomyces bowdenii</name>
    <dbReference type="NCBI Taxonomy" id="131109"/>
    <lineage>
        <taxon>Bacteria</taxon>
        <taxon>Bacillati</taxon>
        <taxon>Actinomycetota</taxon>
        <taxon>Actinomycetes</taxon>
        <taxon>Actinomycetales</taxon>
        <taxon>Actinomycetaceae</taxon>
        <taxon>Actinomyces</taxon>
    </lineage>
</organism>
<comment type="caution">
    <text evidence="1">The sequence shown here is derived from an EMBL/GenBank/DDBJ whole genome shotgun (WGS) entry which is preliminary data.</text>
</comment>
<evidence type="ECO:0000313" key="1">
    <source>
        <dbReference type="EMBL" id="RRD24457.1"/>
    </source>
</evidence>